<sequence length="37" mass="4430">MKRIEISHSHAGFAESRTGKHWVQYDENTTDDARLWR</sequence>
<dbReference type="GeneID" id="5483284"/>
<name>A7F330_SCLS1</name>
<gene>
    <name evidence="1" type="ORF">SS1G_12328</name>
</gene>
<evidence type="ECO:0000313" key="2">
    <source>
        <dbReference type="Proteomes" id="UP000001312"/>
    </source>
</evidence>
<protein>
    <submittedName>
        <fullName evidence="1">Uncharacterized protein</fullName>
    </submittedName>
</protein>
<dbReference type="InParanoid" id="A7F330"/>
<proteinExistence type="predicted"/>
<dbReference type="RefSeq" id="XP_001587298.1">
    <property type="nucleotide sequence ID" value="XM_001587248.1"/>
</dbReference>
<dbReference type="HOGENOM" id="CLU_3351371_0_0_1"/>
<dbReference type="AlphaFoldDB" id="A7F330"/>
<evidence type="ECO:0000313" key="1">
    <source>
        <dbReference type="EMBL" id="EDN96122.1"/>
    </source>
</evidence>
<dbReference type="Proteomes" id="UP000001312">
    <property type="component" value="Unassembled WGS sequence"/>
</dbReference>
<dbReference type="KEGG" id="ssl:SS1G_12328"/>
<dbReference type="EMBL" id="CH476639">
    <property type="protein sequence ID" value="EDN96122.1"/>
    <property type="molecule type" value="Genomic_DNA"/>
</dbReference>
<organism evidence="1 2">
    <name type="scientific">Sclerotinia sclerotiorum (strain ATCC 18683 / 1980 / Ss-1)</name>
    <name type="common">White mold</name>
    <name type="synonym">Whetzelinia sclerotiorum</name>
    <dbReference type="NCBI Taxonomy" id="665079"/>
    <lineage>
        <taxon>Eukaryota</taxon>
        <taxon>Fungi</taxon>
        <taxon>Dikarya</taxon>
        <taxon>Ascomycota</taxon>
        <taxon>Pezizomycotina</taxon>
        <taxon>Leotiomycetes</taxon>
        <taxon>Helotiales</taxon>
        <taxon>Sclerotiniaceae</taxon>
        <taxon>Sclerotinia</taxon>
    </lineage>
</organism>
<reference evidence="2" key="1">
    <citation type="journal article" date="2011" name="PLoS Genet.">
        <title>Genomic analysis of the necrotrophic fungal pathogens Sclerotinia sclerotiorum and Botrytis cinerea.</title>
        <authorList>
            <person name="Amselem J."/>
            <person name="Cuomo C.A."/>
            <person name="van Kan J.A."/>
            <person name="Viaud M."/>
            <person name="Benito E.P."/>
            <person name="Couloux A."/>
            <person name="Coutinho P.M."/>
            <person name="de Vries R.P."/>
            <person name="Dyer P.S."/>
            <person name="Fillinger S."/>
            <person name="Fournier E."/>
            <person name="Gout L."/>
            <person name="Hahn M."/>
            <person name="Kohn L."/>
            <person name="Lapalu N."/>
            <person name="Plummer K.M."/>
            <person name="Pradier J.M."/>
            <person name="Quevillon E."/>
            <person name="Sharon A."/>
            <person name="Simon A."/>
            <person name="ten Have A."/>
            <person name="Tudzynski B."/>
            <person name="Tudzynski P."/>
            <person name="Wincker P."/>
            <person name="Andrew M."/>
            <person name="Anthouard V."/>
            <person name="Beever R.E."/>
            <person name="Beffa R."/>
            <person name="Benoit I."/>
            <person name="Bouzid O."/>
            <person name="Brault B."/>
            <person name="Chen Z."/>
            <person name="Choquer M."/>
            <person name="Collemare J."/>
            <person name="Cotton P."/>
            <person name="Danchin E.G."/>
            <person name="Da Silva C."/>
            <person name="Gautier A."/>
            <person name="Giraud C."/>
            <person name="Giraud T."/>
            <person name="Gonzalez C."/>
            <person name="Grossetete S."/>
            <person name="Guldener U."/>
            <person name="Henrissat B."/>
            <person name="Howlett B.J."/>
            <person name="Kodira C."/>
            <person name="Kretschmer M."/>
            <person name="Lappartient A."/>
            <person name="Leroch M."/>
            <person name="Levis C."/>
            <person name="Mauceli E."/>
            <person name="Neuveglise C."/>
            <person name="Oeser B."/>
            <person name="Pearson M."/>
            <person name="Poulain J."/>
            <person name="Poussereau N."/>
            <person name="Quesneville H."/>
            <person name="Rascle C."/>
            <person name="Schumacher J."/>
            <person name="Segurens B."/>
            <person name="Sexton A."/>
            <person name="Silva E."/>
            <person name="Sirven C."/>
            <person name="Soanes D.M."/>
            <person name="Talbot N.J."/>
            <person name="Templeton M."/>
            <person name="Yandava C."/>
            <person name="Yarden O."/>
            <person name="Zeng Q."/>
            <person name="Rollins J.A."/>
            <person name="Lebrun M.H."/>
            <person name="Dickman M."/>
        </authorList>
    </citation>
    <scope>NUCLEOTIDE SEQUENCE [LARGE SCALE GENOMIC DNA]</scope>
    <source>
        <strain evidence="2">ATCC 18683 / 1980 / Ss-1</strain>
    </source>
</reference>
<accession>A7F330</accession>
<keyword evidence="2" id="KW-1185">Reference proteome</keyword>